<dbReference type="EMBL" id="PGYQ01000011">
    <property type="protein sequence ID" value="PKL72231.1"/>
    <property type="molecule type" value="Genomic_DNA"/>
</dbReference>
<accession>A0A2N1UN55</accession>
<gene>
    <name evidence="1" type="ORF">CVV26_02455</name>
</gene>
<dbReference type="AlphaFoldDB" id="A0A2N1UN55"/>
<reference evidence="1 2" key="1">
    <citation type="journal article" date="2017" name="ISME J.">
        <title>Potential for microbial H2 and metal transformations associated with novel bacteria and archaea in deep terrestrial subsurface sediments.</title>
        <authorList>
            <person name="Hernsdorf A.W."/>
            <person name="Amano Y."/>
            <person name="Miyakawa K."/>
            <person name="Ise K."/>
            <person name="Suzuki Y."/>
            <person name="Anantharaman K."/>
            <person name="Probst A."/>
            <person name="Burstein D."/>
            <person name="Thomas B.C."/>
            <person name="Banfield J.F."/>
        </authorList>
    </citation>
    <scope>NUCLEOTIDE SEQUENCE [LARGE SCALE GENOMIC DNA]</scope>
    <source>
        <strain evidence="1">HGW-Kuenenbacteria-1</strain>
    </source>
</reference>
<evidence type="ECO:0000313" key="1">
    <source>
        <dbReference type="EMBL" id="PKL72231.1"/>
    </source>
</evidence>
<evidence type="ECO:0000313" key="2">
    <source>
        <dbReference type="Proteomes" id="UP000233414"/>
    </source>
</evidence>
<comment type="caution">
    <text evidence="1">The sequence shown here is derived from an EMBL/GenBank/DDBJ whole genome shotgun (WGS) entry which is preliminary data.</text>
</comment>
<protein>
    <submittedName>
        <fullName evidence="1">Uncharacterized protein</fullName>
    </submittedName>
</protein>
<name>A0A2N1UN55_9BACT</name>
<proteinExistence type="predicted"/>
<sequence>MKYNFLDLNKEIINLMKEEVLLDLNKGILSKSTRFTDEGNSRYSDILLKNIENGDEETLSQELIGFFKTKEISHDKKGNIIEKDVPFDVNEVFAKTEFNRFYMRGLCVFALKNNKGLQIYRAKESQNHRVESDNLLGSKIENTQEALTTLRDNKNYYNFIAKPNSGLSLKFI</sequence>
<dbReference type="Proteomes" id="UP000233414">
    <property type="component" value="Unassembled WGS sequence"/>
</dbReference>
<organism evidence="1 2">
    <name type="scientific">Candidatus Kuenenbacteria bacterium HGW-Kuenenbacteria-1</name>
    <dbReference type="NCBI Taxonomy" id="2013812"/>
    <lineage>
        <taxon>Bacteria</taxon>
        <taxon>Candidatus Kueneniibacteriota</taxon>
    </lineage>
</organism>